<keyword evidence="2" id="KW-0963">Cytoplasm</keyword>
<comment type="caution">
    <text evidence="18">The sequence shown here is derived from an EMBL/GenBank/DDBJ whole genome shotgun (WGS) entry which is preliminary data.</text>
</comment>
<proteinExistence type="inferred from homology"/>
<dbReference type="Proteomes" id="UP000469125">
    <property type="component" value="Unassembled WGS sequence"/>
</dbReference>
<protein>
    <recommendedName>
        <fullName evidence="15">UvrABC system protein A</fullName>
    </recommendedName>
    <alternativeName>
        <fullName evidence="16">Excinuclease ABC subunit A</fullName>
    </alternativeName>
</protein>
<sequence length="826" mass="91443">MKDVITIKGAYENNLKHVSVDIPKNKLVVLTGPSGSGKSTLAMDILQQECQRHYMESSGMISSWFTKPKVQSISGLSPSISVGQHITNRNPRSTVGTVTDMYTYLRMIYEKLGERTCPSCQTKFSPLIDTNKEVTHMEESHHDTEYINCPTCNYEMERLTSSHFSFNTIAGACETCSGLGEVAEINTRAVFNEELSLRDGAVRIWYDSYAAYQISTLEAAASFYGLHFNADLPLKDYDDVLCDLLYYGVESDHFMKHFPDKKPPKKVSDGKFEGVLTGMWRRYKKKAGDTSEAVYFYKQPCNVCYGERLKEESRLVKVGGARITDITRSSLTEFLDWLKVLQEKHAQDEDSLMETILHDLINKVTRVVNVGLGYLSMDRQAISLSGGESQRLRLASILGSGLTGVLYILDEPTAGLHPKDTKGLINVLKQLRDLGNTVLVIEHNIHVMEEADHIIDMGPGAGQLGGSIVGEGTLHQLVEQAESVTGAFLKENYFQPKPRREGNGQFVTIHQATKHNLKNVTVSFPLGSFITVTGVSGSGKSTLVYDILAEGIAGNPVKGYEQLTGLEEIKEKITVDQSPLSRMRRSNVATYTDAFTLIRNLFAKLPEAKQQKLTAKNFSFNTTGGRCEKCEGLGTVAVDMYFLPDLEVRCPTCKGKRFKEEILAVKMQGYSISDILHMSIEDSLPLFQDQKKMSTIIHLLCEVGLGYLKWGQSLTTLSGGEGQRLKLAKELNKSNAGHTLYVLDEPSTGLHLSDVKNLLLLLNKLVDAGNTVIVVEHNSDIIRDSDWVIDMGPNGGEEGGKIIAEGTPEHVAAIRESYTGAFLDLK</sequence>
<comment type="subcellular location">
    <subcellularLocation>
        <location evidence="1">Cytoplasm</location>
    </subcellularLocation>
</comment>
<dbReference type="PROSITE" id="PS00211">
    <property type="entry name" value="ABC_TRANSPORTER_1"/>
    <property type="match status" value="1"/>
</dbReference>
<keyword evidence="5" id="KW-0547">Nucleotide-binding</keyword>
<dbReference type="RefSeq" id="WP_343042299.1">
    <property type="nucleotide sequence ID" value="NZ_WOCA01000010.1"/>
</dbReference>
<evidence type="ECO:0000256" key="15">
    <source>
        <dbReference type="ARBA" id="ARBA00039316"/>
    </source>
</evidence>
<feature type="domain" description="ABC transporter" evidence="17">
    <location>
        <begin position="499"/>
        <end position="824"/>
    </location>
</feature>
<dbReference type="SMART" id="SM00382">
    <property type="entry name" value="AAA"/>
    <property type="match status" value="2"/>
</dbReference>
<evidence type="ECO:0000313" key="18">
    <source>
        <dbReference type="EMBL" id="MUK89235.1"/>
    </source>
</evidence>
<evidence type="ECO:0000256" key="6">
    <source>
        <dbReference type="ARBA" id="ARBA00022763"/>
    </source>
</evidence>
<reference evidence="18 19" key="1">
    <citation type="submission" date="2019-11" db="EMBL/GenBank/DDBJ databases">
        <authorList>
            <person name="Li X."/>
        </authorList>
    </citation>
    <scope>NUCLEOTIDE SEQUENCE [LARGE SCALE GENOMIC DNA]</scope>
    <source>
        <strain evidence="18 19">L9</strain>
    </source>
</reference>
<dbReference type="PROSITE" id="PS50893">
    <property type="entry name" value="ABC_TRANSPORTER_2"/>
    <property type="match status" value="2"/>
</dbReference>
<keyword evidence="9" id="KW-0862">Zinc</keyword>
<evidence type="ECO:0000313" key="19">
    <source>
        <dbReference type="Proteomes" id="UP000469125"/>
    </source>
</evidence>
<evidence type="ECO:0000256" key="8">
    <source>
        <dbReference type="ARBA" id="ARBA00022771"/>
    </source>
</evidence>
<keyword evidence="6" id="KW-0227">DNA damage</keyword>
<evidence type="ECO:0000256" key="2">
    <source>
        <dbReference type="ARBA" id="ARBA00022490"/>
    </source>
</evidence>
<evidence type="ECO:0000256" key="11">
    <source>
        <dbReference type="ARBA" id="ARBA00022881"/>
    </source>
</evidence>
<evidence type="ECO:0000256" key="14">
    <source>
        <dbReference type="ARBA" id="ARBA00038000"/>
    </source>
</evidence>
<evidence type="ECO:0000256" key="12">
    <source>
        <dbReference type="ARBA" id="ARBA00023125"/>
    </source>
</evidence>
<dbReference type="GO" id="GO:0008270">
    <property type="term" value="F:zinc ion binding"/>
    <property type="evidence" value="ECO:0007669"/>
    <property type="project" value="UniProtKB-KW"/>
</dbReference>
<keyword evidence="7" id="KW-0228">DNA excision</keyword>
<evidence type="ECO:0000256" key="13">
    <source>
        <dbReference type="ARBA" id="ARBA00023204"/>
    </source>
</evidence>
<evidence type="ECO:0000256" key="5">
    <source>
        <dbReference type="ARBA" id="ARBA00022741"/>
    </source>
</evidence>
<dbReference type="PANTHER" id="PTHR43152:SF3">
    <property type="entry name" value="UVRABC SYSTEM PROTEIN A"/>
    <property type="match status" value="1"/>
</dbReference>
<dbReference type="AlphaFoldDB" id="A0A6N8FIF1"/>
<dbReference type="GO" id="GO:0004518">
    <property type="term" value="F:nuclease activity"/>
    <property type="evidence" value="ECO:0007669"/>
    <property type="project" value="UniProtKB-KW"/>
</dbReference>
<feature type="domain" description="ABC transporter" evidence="17">
    <location>
        <begin position="249"/>
        <end position="484"/>
    </location>
</feature>
<dbReference type="Gene3D" id="1.10.8.280">
    <property type="entry name" value="ABC transporter ATPase domain-like"/>
    <property type="match status" value="1"/>
</dbReference>
<dbReference type="PANTHER" id="PTHR43152">
    <property type="entry name" value="UVRABC SYSTEM PROTEIN A"/>
    <property type="match status" value="1"/>
</dbReference>
<keyword evidence="19" id="KW-1185">Reference proteome</keyword>
<gene>
    <name evidence="18" type="primary">uvrA</name>
    <name evidence="18" type="ORF">GMD78_12715</name>
</gene>
<dbReference type="SUPFAM" id="SSF52540">
    <property type="entry name" value="P-loop containing nucleoside triphosphate hydrolases"/>
    <property type="match status" value="2"/>
</dbReference>
<keyword evidence="13" id="KW-0234">DNA repair</keyword>
<evidence type="ECO:0000256" key="9">
    <source>
        <dbReference type="ARBA" id="ARBA00022833"/>
    </source>
</evidence>
<keyword evidence="12" id="KW-0238">DNA-binding</keyword>
<evidence type="ECO:0000256" key="16">
    <source>
        <dbReference type="ARBA" id="ARBA00042156"/>
    </source>
</evidence>
<dbReference type="GO" id="GO:0003677">
    <property type="term" value="F:DNA binding"/>
    <property type="evidence" value="ECO:0007669"/>
    <property type="project" value="UniProtKB-KW"/>
</dbReference>
<keyword evidence="4" id="KW-0677">Repeat</keyword>
<dbReference type="GO" id="GO:0016887">
    <property type="term" value="F:ATP hydrolysis activity"/>
    <property type="evidence" value="ECO:0007669"/>
    <property type="project" value="InterPro"/>
</dbReference>
<dbReference type="NCBIfam" id="TIGR00630">
    <property type="entry name" value="uvra"/>
    <property type="match status" value="1"/>
</dbReference>
<evidence type="ECO:0000256" key="1">
    <source>
        <dbReference type="ARBA" id="ARBA00004496"/>
    </source>
</evidence>
<dbReference type="InterPro" id="IPR003593">
    <property type="entry name" value="AAA+_ATPase"/>
</dbReference>
<evidence type="ECO:0000256" key="10">
    <source>
        <dbReference type="ARBA" id="ARBA00022840"/>
    </source>
</evidence>
<dbReference type="Pfam" id="PF00005">
    <property type="entry name" value="ABC_tran"/>
    <property type="match status" value="2"/>
</dbReference>
<keyword evidence="10" id="KW-0067">ATP-binding</keyword>
<dbReference type="GO" id="GO:0009380">
    <property type="term" value="C:excinuclease repair complex"/>
    <property type="evidence" value="ECO:0007669"/>
    <property type="project" value="InterPro"/>
</dbReference>
<dbReference type="EMBL" id="WOCA01000010">
    <property type="protein sequence ID" value="MUK89235.1"/>
    <property type="molecule type" value="Genomic_DNA"/>
</dbReference>
<dbReference type="InterPro" id="IPR004602">
    <property type="entry name" value="UvrA"/>
</dbReference>
<comment type="similarity">
    <text evidence="14">Belongs to the ABC transporter superfamily. UvrA family.</text>
</comment>
<accession>A0A6N8FIF1</accession>
<evidence type="ECO:0000256" key="3">
    <source>
        <dbReference type="ARBA" id="ARBA00022723"/>
    </source>
</evidence>
<dbReference type="InterPro" id="IPR027417">
    <property type="entry name" value="P-loop_NTPase"/>
</dbReference>
<dbReference type="Gene3D" id="1.20.1580.10">
    <property type="entry name" value="ABC transporter ATPase like domain"/>
    <property type="match status" value="2"/>
</dbReference>
<dbReference type="Gene3D" id="3.40.50.300">
    <property type="entry name" value="P-loop containing nucleotide triphosphate hydrolases"/>
    <property type="match status" value="2"/>
</dbReference>
<dbReference type="GO" id="GO:0005737">
    <property type="term" value="C:cytoplasm"/>
    <property type="evidence" value="ECO:0007669"/>
    <property type="project" value="UniProtKB-SubCell"/>
</dbReference>
<dbReference type="InterPro" id="IPR041552">
    <property type="entry name" value="UvrA_DNA-bd"/>
</dbReference>
<dbReference type="GO" id="GO:0006289">
    <property type="term" value="P:nucleotide-excision repair"/>
    <property type="evidence" value="ECO:0007669"/>
    <property type="project" value="InterPro"/>
</dbReference>
<dbReference type="Pfam" id="PF17755">
    <property type="entry name" value="UvrA_DNA-bind"/>
    <property type="match status" value="1"/>
</dbReference>
<evidence type="ECO:0000259" key="17">
    <source>
        <dbReference type="PROSITE" id="PS50893"/>
    </source>
</evidence>
<keyword evidence="11" id="KW-0267">Excision nuclease</keyword>
<keyword evidence="3" id="KW-0479">Metal-binding</keyword>
<organism evidence="18 19">
    <name type="scientific">Ornithinibacillus caprae</name>
    <dbReference type="NCBI Taxonomy" id="2678566"/>
    <lineage>
        <taxon>Bacteria</taxon>
        <taxon>Bacillati</taxon>
        <taxon>Bacillota</taxon>
        <taxon>Bacilli</taxon>
        <taxon>Bacillales</taxon>
        <taxon>Bacillaceae</taxon>
        <taxon>Ornithinibacillus</taxon>
    </lineage>
</organism>
<evidence type="ECO:0000256" key="7">
    <source>
        <dbReference type="ARBA" id="ARBA00022769"/>
    </source>
</evidence>
<evidence type="ECO:0000256" key="4">
    <source>
        <dbReference type="ARBA" id="ARBA00022737"/>
    </source>
</evidence>
<dbReference type="InterPro" id="IPR017871">
    <property type="entry name" value="ABC_transporter-like_CS"/>
</dbReference>
<dbReference type="GO" id="GO:0005524">
    <property type="term" value="F:ATP binding"/>
    <property type="evidence" value="ECO:0007669"/>
    <property type="project" value="UniProtKB-KW"/>
</dbReference>
<keyword evidence="8" id="KW-0863">Zinc-finger</keyword>
<name>A0A6N8FIF1_9BACI</name>
<dbReference type="InterPro" id="IPR003439">
    <property type="entry name" value="ABC_transporter-like_ATP-bd"/>
</dbReference>